<dbReference type="EMBL" id="MN739942">
    <property type="protein sequence ID" value="QHT78942.1"/>
    <property type="molecule type" value="Genomic_DNA"/>
</dbReference>
<protein>
    <submittedName>
        <fullName evidence="3">Uncharacterized protein</fullName>
    </submittedName>
</protein>
<feature type="transmembrane region" description="Helical" evidence="2">
    <location>
        <begin position="156"/>
        <end position="176"/>
    </location>
</feature>
<keyword evidence="2" id="KW-0812">Transmembrane</keyword>
<keyword evidence="1" id="KW-0175">Coiled coil</keyword>
<keyword evidence="2" id="KW-1133">Transmembrane helix</keyword>
<feature type="transmembrane region" description="Helical" evidence="2">
    <location>
        <begin position="205"/>
        <end position="227"/>
    </location>
</feature>
<evidence type="ECO:0000313" key="3">
    <source>
        <dbReference type="EMBL" id="QHT78942.1"/>
    </source>
</evidence>
<reference evidence="3" key="1">
    <citation type="journal article" date="2020" name="Nature">
        <title>Giant virus diversity and host interactions through global metagenomics.</title>
        <authorList>
            <person name="Schulz F."/>
            <person name="Roux S."/>
            <person name="Paez-Espino D."/>
            <person name="Jungbluth S."/>
            <person name="Walsh D.A."/>
            <person name="Denef V.J."/>
            <person name="McMahon K.D."/>
            <person name="Konstantinidis K.T."/>
            <person name="Eloe-Fadrosh E.A."/>
            <person name="Kyrpides N.C."/>
            <person name="Woyke T."/>
        </authorList>
    </citation>
    <scope>NUCLEOTIDE SEQUENCE</scope>
    <source>
        <strain evidence="3">GVMAG-M-3300023179-97</strain>
    </source>
</reference>
<evidence type="ECO:0000256" key="2">
    <source>
        <dbReference type="SAM" id="Phobius"/>
    </source>
</evidence>
<sequence>MTWETDKKIFNQRKEQLDKFDKNAIRSLSQSINQSIKQYVNTAGISSNPNENINYIEANKKFEVIIDKEKEYLQLLRELSAKMTEFYKNTDINTKLQTLGKIRNDIVKLEKELHSVKQDADTSRTRKESIEKSKTKISWYQGFASKVGFTKPLHQISIPFLAGAGVLFLLLSGLLLRDFFTTPPTILTNTVDSGSLFSTFSNSRMYSVFAGILLTFIVLGILAYSGYLGKTI</sequence>
<dbReference type="AlphaFoldDB" id="A0A6C0HE84"/>
<feature type="coiled-coil region" evidence="1">
    <location>
        <begin position="99"/>
        <end position="126"/>
    </location>
</feature>
<evidence type="ECO:0000256" key="1">
    <source>
        <dbReference type="SAM" id="Coils"/>
    </source>
</evidence>
<proteinExistence type="predicted"/>
<name>A0A6C0HE84_9ZZZZ</name>
<keyword evidence="2" id="KW-0472">Membrane</keyword>
<organism evidence="3">
    <name type="scientific">viral metagenome</name>
    <dbReference type="NCBI Taxonomy" id="1070528"/>
    <lineage>
        <taxon>unclassified sequences</taxon>
        <taxon>metagenomes</taxon>
        <taxon>organismal metagenomes</taxon>
    </lineage>
</organism>
<accession>A0A6C0HE84</accession>